<evidence type="ECO:0000313" key="2">
    <source>
        <dbReference type="Proteomes" id="UP000765509"/>
    </source>
</evidence>
<comment type="caution">
    <text evidence="1">The sequence shown here is derived from an EMBL/GenBank/DDBJ whole genome shotgun (WGS) entry which is preliminary data.</text>
</comment>
<reference evidence="1" key="1">
    <citation type="submission" date="2021-03" db="EMBL/GenBank/DDBJ databases">
        <title>Draft genome sequence of rust myrtle Austropuccinia psidii MF-1, a brazilian biotype.</title>
        <authorList>
            <person name="Quecine M.C."/>
            <person name="Pachon D.M.R."/>
            <person name="Bonatelli M.L."/>
            <person name="Correr F.H."/>
            <person name="Franceschini L.M."/>
            <person name="Leite T.F."/>
            <person name="Margarido G.R.A."/>
            <person name="Almeida C.A."/>
            <person name="Ferrarezi J.A."/>
            <person name="Labate C.A."/>
        </authorList>
    </citation>
    <scope>NUCLEOTIDE SEQUENCE</scope>
    <source>
        <strain evidence="1">MF-1</strain>
    </source>
</reference>
<dbReference type="AlphaFoldDB" id="A0A9Q3L8I8"/>
<evidence type="ECO:0000313" key="1">
    <source>
        <dbReference type="EMBL" id="MBW0594055.1"/>
    </source>
</evidence>
<dbReference type="Proteomes" id="UP000765509">
    <property type="component" value="Unassembled WGS sequence"/>
</dbReference>
<sequence>MEIPHQYQQSQTPDGSPKCDVWDGLVWRRFTGTRNINNPPFMSIPGALAFSIYVDWFNAHGNSTRLASIEPIMLICLNRPPSERLKPENVYVAGIMPGPKEPTSLQLNYL</sequence>
<organism evidence="1 2">
    <name type="scientific">Austropuccinia psidii MF-1</name>
    <dbReference type="NCBI Taxonomy" id="1389203"/>
    <lineage>
        <taxon>Eukaryota</taxon>
        <taxon>Fungi</taxon>
        <taxon>Dikarya</taxon>
        <taxon>Basidiomycota</taxon>
        <taxon>Pucciniomycotina</taxon>
        <taxon>Pucciniomycetes</taxon>
        <taxon>Pucciniales</taxon>
        <taxon>Sphaerophragmiaceae</taxon>
        <taxon>Austropuccinia</taxon>
    </lineage>
</organism>
<dbReference type="EMBL" id="AVOT02158193">
    <property type="protein sequence ID" value="MBW0594055.1"/>
    <property type="molecule type" value="Genomic_DNA"/>
</dbReference>
<dbReference type="OrthoDB" id="3253623at2759"/>
<protein>
    <submittedName>
        <fullName evidence="1">Uncharacterized protein</fullName>
    </submittedName>
</protein>
<proteinExistence type="predicted"/>
<name>A0A9Q3L8I8_9BASI</name>
<gene>
    <name evidence="1" type="ORF">O181_133770</name>
</gene>
<keyword evidence="2" id="KW-1185">Reference proteome</keyword>
<accession>A0A9Q3L8I8</accession>